<reference evidence="2" key="1">
    <citation type="submission" date="2023-03" db="EMBL/GenBank/DDBJ databases">
        <title>Massive genome expansion in bonnet fungi (Mycena s.s.) driven by repeated elements and novel gene families across ecological guilds.</title>
        <authorList>
            <consortium name="Lawrence Berkeley National Laboratory"/>
            <person name="Harder C.B."/>
            <person name="Miyauchi S."/>
            <person name="Viragh M."/>
            <person name="Kuo A."/>
            <person name="Thoen E."/>
            <person name="Andreopoulos B."/>
            <person name="Lu D."/>
            <person name="Skrede I."/>
            <person name="Drula E."/>
            <person name="Henrissat B."/>
            <person name="Morin E."/>
            <person name="Kohler A."/>
            <person name="Barry K."/>
            <person name="LaButti K."/>
            <person name="Morin E."/>
            <person name="Salamov A."/>
            <person name="Lipzen A."/>
            <person name="Mereny Z."/>
            <person name="Hegedus B."/>
            <person name="Baldrian P."/>
            <person name="Stursova M."/>
            <person name="Weitz H."/>
            <person name="Taylor A."/>
            <person name="Grigoriev I.V."/>
            <person name="Nagy L.G."/>
            <person name="Martin F."/>
            <person name="Kauserud H."/>
        </authorList>
    </citation>
    <scope>NUCLEOTIDE SEQUENCE</scope>
    <source>
        <strain evidence="2">9144</strain>
    </source>
</reference>
<name>A0AAD6YJD8_9AGAR</name>
<organism evidence="2 3">
    <name type="scientific">Mycena pura</name>
    <dbReference type="NCBI Taxonomy" id="153505"/>
    <lineage>
        <taxon>Eukaryota</taxon>
        <taxon>Fungi</taxon>
        <taxon>Dikarya</taxon>
        <taxon>Basidiomycota</taxon>
        <taxon>Agaricomycotina</taxon>
        <taxon>Agaricomycetes</taxon>
        <taxon>Agaricomycetidae</taxon>
        <taxon>Agaricales</taxon>
        <taxon>Marasmiineae</taxon>
        <taxon>Mycenaceae</taxon>
        <taxon>Mycena</taxon>
    </lineage>
</organism>
<protein>
    <submittedName>
        <fullName evidence="2">Uncharacterized protein</fullName>
    </submittedName>
</protein>
<feature type="region of interest" description="Disordered" evidence="1">
    <location>
        <begin position="1"/>
        <end position="31"/>
    </location>
</feature>
<evidence type="ECO:0000256" key="1">
    <source>
        <dbReference type="SAM" id="MobiDB-lite"/>
    </source>
</evidence>
<accession>A0AAD6YJD8</accession>
<feature type="region of interest" description="Disordered" evidence="1">
    <location>
        <begin position="462"/>
        <end position="492"/>
    </location>
</feature>
<dbReference type="EMBL" id="JARJCW010000012">
    <property type="protein sequence ID" value="KAJ7218551.1"/>
    <property type="molecule type" value="Genomic_DNA"/>
</dbReference>
<sequence length="667" mass="70076">MEGGGGVRVERRAAVQTRSGSGGVKNEPEHTSFNGVCTRVVDGGGGARCRVQGGGAGPRRLKKACVHSIERSWGGGSWRRCEGQPTHTEGSVRRAVVQAVVAGVENEPAHAPLSVRGVVEGGERARTHSIERARGGGGRRTREAPGVENKPAHAPFSARGGRGRRRREACARQWCGVAVALGVKNDPAHAALTVGRPYRAAAAPRAKNEPARRFGAVAAQGVKNEPVRGRCRVAMHGAGLACAVQGGSGAGHQENGRADGGVQRVHATFSPSKQVLSRSSHPEWGCPTGNEVHEGTSYPTQPADISRYKWKLFAVQHASPRYLGHQSGGVHVARVADGAGVHNPRRVLRCADRGARAPEFVTDMFSEPLPPPVAAAPAATGPAAPAAVASSTQNSAYATAVAQRATAATVAAQGTMRKQQPPPLRKRAIMSVVAPPASAACTAAIAHRRGTCERNVDAVQQHGQRGLQRCEREREHRSLQERQAKSGEASHDLRTCEDGNVTQYMAVKCGEDMDEAARGSASRTLDASPGPRSASKFCLSIGWLPVGDVVDGTQQAQRGKAEHARILVIIASPTSLGCHPYSTIRHTTMAVLKSAAGEIHARSTTPARIVERGLDNAMLALLGAGARAEAGYQGGVGDVPAVKRPFWKALILARPGSTVTTELLHFK</sequence>
<feature type="compositionally biased region" description="Basic and acidic residues" evidence="1">
    <location>
        <begin position="133"/>
        <end position="145"/>
    </location>
</feature>
<gene>
    <name evidence="2" type="ORF">GGX14DRAFT_390315</name>
</gene>
<evidence type="ECO:0000313" key="2">
    <source>
        <dbReference type="EMBL" id="KAJ7218551.1"/>
    </source>
</evidence>
<feature type="region of interest" description="Disordered" evidence="1">
    <location>
        <begin position="133"/>
        <end position="164"/>
    </location>
</feature>
<dbReference type="AlphaFoldDB" id="A0AAD6YJD8"/>
<dbReference type="Proteomes" id="UP001219525">
    <property type="component" value="Unassembled WGS sequence"/>
</dbReference>
<keyword evidence="3" id="KW-1185">Reference proteome</keyword>
<proteinExistence type="predicted"/>
<evidence type="ECO:0000313" key="3">
    <source>
        <dbReference type="Proteomes" id="UP001219525"/>
    </source>
</evidence>
<feature type="compositionally biased region" description="Basic and acidic residues" evidence="1">
    <location>
        <begin position="468"/>
        <end position="492"/>
    </location>
</feature>
<comment type="caution">
    <text evidence="2">The sequence shown here is derived from an EMBL/GenBank/DDBJ whole genome shotgun (WGS) entry which is preliminary data.</text>
</comment>